<keyword evidence="5" id="KW-0720">Serine protease</keyword>
<evidence type="ECO:0000313" key="13">
    <source>
        <dbReference type="RefSeq" id="XP_056689263.1"/>
    </source>
</evidence>
<reference evidence="10" key="1">
    <citation type="journal article" date="2021" name="Nat. Commun.">
        <title>Genomic analyses provide insights into spinach domestication and the genetic basis of agronomic traits.</title>
        <authorList>
            <person name="Cai X."/>
            <person name="Sun X."/>
            <person name="Xu C."/>
            <person name="Sun H."/>
            <person name="Wang X."/>
            <person name="Ge C."/>
            <person name="Zhang Z."/>
            <person name="Wang Q."/>
            <person name="Fei Z."/>
            <person name="Jiao C."/>
            <person name="Wang Q."/>
        </authorList>
    </citation>
    <scope>NUCLEOTIDE SEQUENCE [LARGE SCALE GENOMIC DNA]</scope>
    <source>
        <strain evidence="10">cv. Varoflay</strain>
    </source>
</reference>
<evidence type="ECO:0000313" key="10">
    <source>
        <dbReference type="Proteomes" id="UP000813463"/>
    </source>
</evidence>
<protein>
    <submittedName>
        <fullName evidence="11 12">Subtilisin-like protease SBT4.3 isoform X1</fullName>
    </submittedName>
</protein>
<dbReference type="SUPFAM" id="SSF52743">
    <property type="entry name" value="Subtilisin-like"/>
    <property type="match status" value="1"/>
</dbReference>
<dbReference type="RefSeq" id="XP_056689262.1">
    <property type="nucleotide sequence ID" value="XM_056833284.1"/>
</dbReference>
<dbReference type="InterPro" id="IPR036852">
    <property type="entry name" value="Peptidase_S8/S53_dom_sf"/>
</dbReference>
<gene>
    <name evidence="11 12 13" type="primary">LOC110788850</name>
</gene>
<dbReference type="PANTHER" id="PTHR10795">
    <property type="entry name" value="PROPROTEIN CONVERTASE SUBTILISIN/KEXIN"/>
    <property type="match status" value="1"/>
</dbReference>
<evidence type="ECO:0000313" key="11">
    <source>
        <dbReference type="RefSeq" id="XP_056689260.1"/>
    </source>
</evidence>
<evidence type="ECO:0000256" key="5">
    <source>
        <dbReference type="ARBA" id="ARBA00022825"/>
    </source>
</evidence>
<feature type="domain" description="Subtilisin-like protease fibronectin type-III" evidence="9">
    <location>
        <begin position="362"/>
        <end position="413"/>
    </location>
</feature>
<dbReference type="GeneID" id="110788850"/>
<dbReference type="Gene3D" id="2.60.40.2310">
    <property type="match status" value="1"/>
</dbReference>
<dbReference type="PROSITE" id="PS51892">
    <property type="entry name" value="SUBTILASE"/>
    <property type="match status" value="1"/>
</dbReference>
<evidence type="ECO:0000259" key="9">
    <source>
        <dbReference type="Pfam" id="PF17766"/>
    </source>
</evidence>
<keyword evidence="10" id="KW-1185">Reference proteome</keyword>
<dbReference type="InterPro" id="IPR000209">
    <property type="entry name" value="Peptidase_S8/S53_dom"/>
</dbReference>
<keyword evidence="2" id="KW-0645">Protease</keyword>
<comment type="caution">
    <text evidence="6">Lacks conserved residue(s) required for the propagation of feature annotation.</text>
</comment>
<evidence type="ECO:0000256" key="6">
    <source>
        <dbReference type="PROSITE-ProRule" id="PRU01240"/>
    </source>
</evidence>
<dbReference type="RefSeq" id="XP_056689260.1">
    <property type="nucleotide sequence ID" value="XM_056833282.1"/>
</dbReference>
<accession>A0ABM3R0V7</accession>
<dbReference type="Pfam" id="PF17766">
    <property type="entry name" value="fn3_6"/>
    <property type="match status" value="1"/>
</dbReference>
<dbReference type="InterPro" id="IPR023828">
    <property type="entry name" value="Peptidase_S8_Ser-AS"/>
</dbReference>
<feature type="transmembrane region" description="Helical" evidence="7">
    <location>
        <begin position="447"/>
        <end position="471"/>
    </location>
</feature>
<evidence type="ECO:0000256" key="7">
    <source>
        <dbReference type="SAM" id="Phobius"/>
    </source>
</evidence>
<comment type="similarity">
    <text evidence="1 6">Belongs to the peptidase S8 family.</text>
</comment>
<dbReference type="Proteomes" id="UP000813463">
    <property type="component" value="Chromosome 6"/>
</dbReference>
<feature type="domain" description="Peptidase S8/S53" evidence="8">
    <location>
        <begin position="3"/>
        <end position="306"/>
    </location>
</feature>
<keyword evidence="7" id="KW-0812">Transmembrane</keyword>
<evidence type="ECO:0000256" key="3">
    <source>
        <dbReference type="ARBA" id="ARBA00022729"/>
    </source>
</evidence>
<evidence type="ECO:0000256" key="4">
    <source>
        <dbReference type="ARBA" id="ARBA00022801"/>
    </source>
</evidence>
<keyword evidence="3" id="KW-0732">Signal</keyword>
<keyword evidence="7" id="KW-0472">Membrane</keyword>
<dbReference type="Gene3D" id="3.40.50.200">
    <property type="entry name" value="Peptidase S8/S53 domain"/>
    <property type="match status" value="1"/>
</dbReference>
<evidence type="ECO:0000256" key="1">
    <source>
        <dbReference type="ARBA" id="ARBA00011073"/>
    </source>
</evidence>
<evidence type="ECO:0000256" key="2">
    <source>
        <dbReference type="ARBA" id="ARBA00022670"/>
    </source>
</evidence>
<dbReference type="CDD" id="cd02120">
    <property type="entry name" value="PA_subtilisin_like"/>
    <property type="match status" value="1"/>
</dbReference>
<name>A0ABM3R0V7_SPIOL</name>
<dbReference type="InterPro" id="IPR045051">
    <property type="entry name" value="SBT"/>
</dbReference>
<sequence>MMPLRVDILSLSIGGEVAQPFEQDVIAIGAFHAFKKGILTVQSAGNRGNTRSAVSSVAPWVLSVGATSTDRHIMDQVLLRNHQTLVGFSINRFETSKHMLPLVYGKGRTFTCSEEEAMSCYPGCLNSPIVKGKIVVCDDFNGKAEAFSAGAFGVLTPIRREVSMVTDQPWTGLDFQNFQTLILYLNSTRFPQAKFLKSKEIRNTSAPLVAPYSSRGPNIIAPSILKPDIVAPGAEILAAYPSQHSSPFYINSGTSMSCPHVSGASAYVKALYTNWSPAALKSALMTTATAMSPSENPEAEFAYGSGLLNPVKATNPGLIYDASEEDYLLFLCQSGYKKDLMVLISGNISYICQKEEEGSSIDVNYPAMQAMVAAEKPYNVTFKRLVTNVGVAGTTTTYTVKVATTKSMEVKVDLLLVLLMDMEFSSVKKLYIYGSIYPLSCLSFPCFQTPMCVLCFVFCAVVIFVFFICLLNRCGCELSLSQKLYHSPGNAPYIITTVLWVCCLQSGSCWYFL</sequence>
<dbReference type="InterPro" id="IPR041469">
    <property type="entry name" value="Subtilisin-like_FN3"/>
</dbReference>
<dbReference type="RefSeq" id="XP_056689263.1">
    <property type="nucleotide sequence ID" value="XM_056833285.1"/>
</dbReference>
<dbReference type="PROSITE" id="PS00138">
    <property type="entry name" value="SUBTILASE_SER"/>
    <property type="match status" value="1"/>
</dbReference>
<dbReference type="Gene3D" id="3.50.30.30">
    <property type="match status" value="1"/>
</dbReference>
<keyword evidence="4" id="KW-0378">Hydrolase</keyword>
<evidence type="ECO:0000259" key="8">
    <source>
        <dbReference type="Pfam" id="PF00082"/>
    </source>
</evidence>
<organism evidence="10 11">
    <name type="scientific">Spinacia oleracea</name>
    <name type="common">Spinach</name>
    <dbReference type="NCBI Taxonomy" id="3562"/>
    <lineage>
        <taxon>Eukaryota</taxon>
        <taxon>Viridiplantae</taxon>
        <taxon>Streptophyta</taxon>
        <taxon>Embryophyta</taxon>
        <taxon>Tracheophyta</taxon>
        <taxon>Spermatophyta</taxon>
        <taxon>Magnoliopsida</taxon>
        <taxon>eudicotyledons</taxon>
        <taxon>Gunneridae</taxon>
        <taxon>Pentapetalae</taxon>
        <taxon>Caryophyllales</taxon>
        <taxon>Chenopodiaceae</taxon>
        <taxon>Chenopodioideae</taxon>
        <taxon>Anserineae</taxon>
        <taxon>Spinacia</taxon>
    </lineage>
</organism>
<evidence type="ECO:0000313" key="12">
    <source>
        <dbReference type="RefSeq" id="XP_056689262.1"/>
    </source>
</evidence>
<proteinExistence type="inferred from homology"/>
<dbReference type="Pfam" id="PF00082">
    <property type="entry name" value="Peptidase_S8"/>
    <property type="match status" value="1"/>
</dbReference>
<keyword evidence="7" id="KW-1133">Transmembrane helix</keyword>
<reference evidence="11 12" key="2">
    <citation type="submission" date="2025-05" db="UniProtKB">
        <authorList>
            <consortium name="RefSeq"/>
        </authorList>
    </citation>
    <scope>IDENTIFICATION</scope>
    <source>
        <tissue evidence="11 12">Leaf</tissue>
    </source>
</reference>